<protein>
    <submittedName>
        <fullName evidence="2">Uncharacterized protein</fullName>
    </submittedName>
</protein>
<evidence type="ECO:0000313" key="2">
    <source>
        <dbReference type="EMBL" id="KAJ1369208.1"/>
    </source>
</evidence>
<organism evidence="2 3">
    <name type="scientific">Parelaphostrongylus tenuis</name>
    <name type="common">Meningeal worm</name>
    <dbReference type="NCBI Taxonomy" id="148309"/>
    <lineage>
        <taxon>Eukaryota</taxon>
        <taxon>Metazoa</taxon>
        <taxon>Ecdysozoa</taxon>
        <taxon>Nematoda</taxon>
        <taxon>Chromadorea</taxon>
        <taxon>Rhabditida</taxon>
        <taxon>Rhabditina</taxon>
        <taxon>Rhabditomorpha</taxon>
        <taxon>Strongyloidea</taxon>
        <taxon>Metastrongylidae</taxon>
        <taxon>Parelaphostrongylus</taxon>
    </lineage>
</organism>
<evidence type="ECO:0000313" key="3">
    <source>
        <dbReference type="Proteomes" id="UP001196413"/>
    </source>
</evidence>
<accession>A0AAD5R401</accession>
<sequence length="64" mass="7438">MATLIRQLNEVKAIETRANMYQTWGDSTRQRQDNARESTGSERVRQGDFGVTRYTWMARLAAML</sequence>
<proteinExistence type="predicted"/>
<comment type="caution">
    <text evidence="2">The sequence shown here is derived from an EMBL/GenBank/DDBJ whole genome shotgun (WGS) entry which is preliminary data.</text>
</comment>
<dbReference type="AlphaFoldDB" id="A0AAD5R401"/>
<gene>
    <name evidence="2" type="ORF">KIN20_030616</name>
</gene>
<feature type="compositionally biased region" description="Basic and acidic residues" evidence="1">
    <location>
        <begin position="28"/>
        <end position="44"/>
    </location>
</feature>
<keyword evidence="3" id="KW-1185">Reference proteome</keyword>
<feature type="region of interest" description="Disordered" evidence="1">
    <location>
        <begin position="24"/>
        <end position="44"/>
    </location>
</feature>
<reference evidence="2" key="1">
    <citation type="submission" date="2021-06" db="EMBL/GenBank/DDBJ databases">
        <title>Parelaphostrongylus tenuis whole genome reference sequence.</title>
        <authorList>
            <person name="Garwood T.J."/>
            <person name="Larsen P.A."/>
            <person name="Fountain-Jones N.M."/>
            <person name="Garbe J.R."/>
            <person name="Macchietto M.G."/>
            <person name="Kania S.A."/>
            <person name="Gerhold R.W."/>
            <person name="Richards J.E."/>
            <person name="Wolf T.M."/>
        </authorList>
    </citation>
    <scope>NUCLEOTIDE SEQUENCE</scope>
    <source>
        <strain evidence="2">MNPRO001-30</strain>
        <tissue evidence="2">Meninges</tissue>
    </source>
</reference>
<dbReference type="EMBL" id="JAHQIW010006451">
    <property type="protein sequence ID" value="KAJ1369208.1"/>
    <property type="molecule type" value="Genomic_DNA"/>
</dbReference>
<dbReference type="Proteomes" id="UP001196413">
    <property type="component" value="Unassembled WGS sequence"/>
</dbReference>
<evidence type="ECO:0000256" key="1">
    <source>
        <dbReference type="SAM" id="MobiDB-lite"/>
    </source>
</evidence>
<name>A0AAD5R401_PARTN</name>